<dbReference type="GO" id="GO:0004645">
    <property type="term" value="F:1,4-alpha-oligoglucan phosphorylase activity"/>
    <property type="evidence" value="ECO:0007669"/>
    <property type="project" value="InterPro"/>
</dbReference>
<dbReference type="SMART" id="SM00941">
    <property type="entry name" value="PYNP_C"/>
    <property type="match status" value="1"/>
</dbReference>
<dbReference type="InterPro" id="IPR000053">
    <property type="entry name" value="Thymidine/pyrmidine_PPase"/>
</dbReference>
<dbReference type="PANTHER" id="PTHR10515:SF0">
    <property type="entry name" value="THYMIDINE PHOSPHORYLASE"/>
    <property type="match status" value="1"/>
</dbReference>
<evidence type="ECO:0000313" key="8">
    <source>
        <dbReference type="Proteomes" id="UP000281647"/>
    </source>
</evidence>
<dbReference type="GO" id="GO:0005829">
    <property type="term" value="C:cytosol"/>
    <property type="evidence" value="ECO:0007669"/>
    <property type="project" value="TreeGrafter"/>
</dbReference>
<dbReference type="InterPro" id="IPR017459">
    <property type="entry name" value="Glycosyl_Trfase_fam3_N_dom"/>
</dbReference>
<dbReference type="SUPFAM" id="SSF47648">
    <property type="entry name" value="Nucleoside phosphorylase/phosphoribosyltransferase N-terminal domain"/>
    <property type="match status" value="1"/>
</dbReference>
<dbReference type="GO" id="GO:0006213">
    <property type="term" value="P:pyrimidine nucleoside metabolic process"/>
    <property type="evidence" value="ECO:0007669"/>
    <property type="project" value="InterPro"/>
</dbReference>
<evidence type="ECO:0000313" key="7">
    <source>
        <dbReference type="EMBL" id="RUM95715.1"/>
    </source>
</evidence>
<feature type="domain" description="Pyrimidine nucleoside phosphorylase C-terminal" evidence="6">
    <location>
        <begin position="441"/>
        <end position="508"/>
    </location>
</feature>
<dbReference type="Proteomes" id="UP000281647">
    <property type="component" value="Unassembled WGS sequence"/>
</dbReference>
<keyword evidence="1 4" id="KW-0328">Glycosyltransferase</keyword>
<dbReference type="GO" id="GO:0009032">
    <property type="term" value="F:thymidine phosphorylase activity"/>
    <property type="evidence" value="ECO:0007669"/>
    <property type="project" value="UniProtKB-UniRule"/>
</dbReference>
<dbReference type="InterPro" id="IPR036566">
    <property type="entry name" value="PYNP-like_C_sf"/>
</dbReference>
<keyword evidence="8" id="KW-1185">Reference proteome</keyword>
<dbReference type="NCBIfam" id="NF003338">
    <property type="entry name" value="PRK04350.1"/>
    <property type="match status" value="1"/>
</dbReference>
<dbReference type="EMBL" id="RKST01000032">
    <property type="protein sequence ID" value="RUM95715.1"/>
    <property type="molecule type" value="Genomic_DNA"/>
</dbReference>
<dbReference type="InterPro" id="IPR013466">
    <property type="entry name" value="Thymidine/AMP_Pase"/>
</dbReference>
<dbReference type="OrthoDB" id="341217at2"/>
<evidence type="ECO:0000256" key="5">
    <source>
        <dbReference type="SAM" id="MobiDB-lite"/>
    </source>
</evidence>
<evidence type="ECO:0000259" key="6">
    <source>
        <dbReference type="SMART" id="SM00941"/>
    </source>
</evidence>
<proteinExistence type="inferred from homology"/>
<accession>A0A432V0U6</accession>
<comment type="catalytic activity">
    <reaction evidence="3 4">
        <text>thymidine + phosphate = 2-deoxy-alpha-D-ribose 1-phosphate + thymine</text>
        <dbReference type="Rhea" id="RHEA:16037"/>
        <dbReference type="ChEBI" id="CHEBI:17748"/>
        <dbReference type="ChEBI" id="CHEBI:17821"/>
        <dbReference type="ChEBI" id="CHEBI:43474"/>
        <dbReference type="ChEBI" id="CHEBI:57259"/>
        <dbReference type="EC" id="2.4.2.4"/>
    </reaction>
</comment>
<keyword evidence="2 4" id="KW-0808">Transferase</keyword>
<dbReference type="InterPro" id="IPR028579">
    <property type="entry name" value="Thym_Pase_Put"/>
</dbReference>
<dbReference type="PANTHER" id="PTHR10515">
    <property type="entry name" value="THYMIDINE PHOSPHORYLASE"/>
    <property type="match status" value="1"/>
</dbReference>
<dbReference type="RefSeq" id="WP_128628411.1">
    <property type="nucleotide sequence ID" value="NZ_RKST01000032.1"/>
</dbReference>
<dbReference type="GO" id="GO:0006206">
    <property type="term" value="P:pyrimidine nucleobase metabolic process"/>
    <property type="evidence" value="ECO:0007669"/>
    <property type="project" value="InterPro"/>
</dbReference>
<dbReference type="EC" id="2.4.2.4" evidence="4"/>
<evidence type="ECO:0000256" key="4">
    <source>
        <dbReference type="HAMAP-Rule" id="MF_00703"/>
    </source>
</evidence>
<reference evidence="7 8" key="1">
    <citation type="submission" date="2018-11" db="EMBL/GenBank/DDBJ databases">
        <title>Pseudaminobacter arsenicus sp. nov., an arsenic-resistant bacterium isolated from arsenic-rich aquifers.</title>
        <authorList>
            <person name="Mu Y."/>
        </authorList>
    </citation>
    <scope>NUCLEOTIDE SEQUENCE [LARGE SCALE GENOMIC DNA]</scope>
    <source>
        <strain evidence="7 8">CB3</strain>
    </source>
</reference>
<name>A0A432V0U6_9HYPH</name>
<feature type="region of interest" description="Disordered" evidence="5">
    <location>
        <begin position="1"/>
        <end position="23"/>
    </location>
</feature>
<dbReference type="SUPFAM" id="SSF54680">
    <property type="entry name" value="Pyrimidine nucleoside phosphorylase C-terminal domain"/>
    <property type="match status" value="1"/>
</dbReference>
<evidence type="ECO:0000256" key="2">
    <source>
        <dbReference type="ARBA" id="ARBA00022679"/>
    </source>
</evidence>
<dbReference type="SUPFAM" id="SSF52418">
    <property type="entry name" value="Nucleoside phosphorylase/phosphoribosyltransferase catalytic domain"/>
    <property type="match status" value="1"/>
</dbReference>
<comment type="caution">
    <text evidence="7">The sequence shown here is derived from an EMBL/GenBank/DDBJ whole genome shotgun (WGS) entry which is preliminary data.</text>
</comment>
<protein>
    <recommendedName>
        <fullName evidence="4">Putative thymidine phosphorylase</fullName>
        <ecNumber evidence="4">2.4.2.4</ecNumber>
    </recommendedName>
    <alternativeName>
        <fullName evidence="4">TdRPase</fullName>
    </alternativeName>
</protein>
<dbReference type="Gene3D" id="3.90.1170.30">
    <property type="entry name" value="Pyrimidine nucleoside phosphorylase-like, C-terminal domain"/>
    <property type="match status" value="1"/>
</dbReference>
<dbReference type="Pfam" id="PF07831">
    <property type="entry name" value="PYNP_C"/>
    <property type="match status" value="1"/>
</dbReference>
<dbReference type="InterPro" id="IPR017872">
    <property type="entry name" value="Pyrmidine_PPase_CS"/>
</dbReference>
<dbReference type="Gene3D" id="1.20.970.50">
    <property type="match status" value="1"/>
</dbReference>
<dbReference type="Pfam" id="PF02885">
    <property type="entry name" value="Glycos_trans_3N"/>
    <property type="match status" value="1"/>
</dbReference>
<dbReference type="InterPro" id="IPR000312">
    <property type="entry name" value="Glycosyl_Trfase_fam3"/>
</dbReference>
<sequence length="516" mass="54122">MTGQSNSAAQAAPRQGHPLRSRRLGIHTQHEAVVFMRTDCHVCRSEGLAANSRVLLSANGRDVIATLHQVSSDFIEIDEAGLSETAWQHLQAADGAAVFVRHPDPVESFGKVRGRIFGTRLGDRDFAAILGDISADRYSDVELSAFLTATSAFPLDDGETLALTRSMVEIGDSLDWDASPVVDKHCVGGLPGNRTTPIVVAIAAAHGLTMPKTSSRAITSPAGTADAMETLAPVDLDLADIRRVVERELGCVVWGGAVRLSPADDILIRVERALDIDSEGQLVASVMSKKIAAGSTHLVLDIPVGSTAKVRSEAAGRALAARLTMVGEAFGLKSATIFTDGSQPVGRGIGPALEAMDVLAVLQQAGHAPADLRDRACTLAGTLLELGGRAGPGAGKALAESTIADGRAWAKFQRICEAQGGMRIPPVARQRMPLLAPRSGTLRSIDNRRIARVAKLAGAPGSKAAGVEMHVRLGAALEAGEPLCTVCSETTGELQYALDYARDVLAIFGIDKEPTP</sequence>
<dbReference type="PROSITE" id="PS00647">
    <property type="entry name" value="THYMID_PHOSPHORYLASE"/>
    <property type="match status" value="1"/>
</dbReference>
<dbReference type="NCBIfam" id="TIGR02645">
    <property type="entry name" value="ARCH_P_rylase"/>
    <property type="match status" value="1"/>
</dbReference>
<dbReference type="InterPro" id="IPR036320">
    <property type="entry name" value="Glycosyl_Trfase_fam3_N_dom_sf"/>
</dbReference>
<evidence type="ECO:0000256" key="3">
    <source>
        <dbReference type="ARBA" id="ARBA00048550"/>
    </source>
</evidence>
<dbReference type="InterPro" id="IPR013102">
    <property type="entry name" value="PYNP_C"/>
</dbReference>
<dbReference type="Gene3D" id="3.40.1030.10">
    <property type="entry name" value="Nucleoside phosphorylase/phosphoribosyltransferase catalytic domain"/>
    <property type="match status" value="1"/>
</dbReference>
<evidence type="ECO:0000256" key="1">
    <source>
        <dbReference type="ARBA" id="ARBA00022676"/>
    </source>
</evidence>
<gene>
    <name evidence="7" type="ORF">EET67_21555</name>
</gene>
<comment type="similarity">
    <text evidence="4">Belongs to the thymidine/pyrimidine-nucleoside phosphorylase family. Type 2 subfamily.</text>
</comment>
<dbReference type="InterPro" id="IPR035902">
    <property type="entry name" value="Nuc_phospho_transferase"/>
</dbReference>
<organism evidence="7 8">
    <name type="scientific">Borborobacter arsenicus</name>
    <dbReference type="NCBI Taxonomy" id="1851146"/>
    <lineage>
        <taxon>Bacteria</taxon>
        <taxon>Pseudomonadati</taxon>
        <taxon>Pseudomonadota</taxon>
        <taxon>Alphaproteobacteria</taxon>
        <taxon>Hyphomicrobiales</taxon>
        <taxon>Phyllobacteriaceae</taxon>
        <taxon>Borborobacter</taxon>
    </lineage>
</organism>
<dbReference type="Gene3D" id="2.40.40.20">
    <property type="match status" value="1"/>
</dbReference>
<dbReference type="Pfam" id="PF00591">
    <property type="entry name" value="Glycos_transf_3"/>
    <property type="match status" value="1"/>
</dbReference>
<dbReference type="AlphaFoldDB" id="A0A432V0U6"/>
<dbReference type="HAMAP" id="MF_00703">
    <property type="entry name" value="Thymid_phosp_2"/>
    <property type="match status" value="1"/>
</dbReference>